<dbReference type="PANTHER" id="PTHR43252:SF7">
    <property type="entry name" value="TRANSCRIPTIONAL REGULATOR YQJI"/>
    <property type="match status" value="1"/>
</dbReference>
<accession>A0A1J0GDN0</accession>
<proteinExistence type="predicted"/>
<dbReference type="STRING" id="1552.A7L45_04625"/>
<dbReference type="OrthoDB" id="9808017at2"/>
<dbReference type="Gene3D" id="1.10.10.10">
    <property type="entry name" value="Winged helix-like DNA-binding domain superfamily/Winged helix DNA-binding domain"/>
    <property type="match status" value="1"/>
</dbReference>
<organism evidence="2 3">
    <name type="scientific">Clostridium estertheticum subsp. estertheticum</name>
    <dbReference type="NCBI Taxonomy" id="1552"/>
    <lineage>
        <taxon>Bacteria</taxon>
        <taxon>Bacillati</taxon>
        <taxon>Bacillota</taxon>
        <taxon>Clostridia</taxon>
        <taxon>Eubacteriales</taxon>
        <taxon>Clostridiaceae</taxon>
        <taxon>Clostridium</taxon>
    </lineage>
</organism>
<dbReference type="InterPro" id="IPR005149">
    <property type="entry name" value="Tscrpt_reg_PadR_N"/>
</dbReference>
<evidence type="ECO:0000259" key="1">
    <source>
        <dbReference type="Pfam" id="PF03551"/>
    </source>
</evidence>
<dbReference type="Pfam" id="PF03551">
    <property type="entry name" value="PadR"/>
    <property type="match status" value="1"/>
</dbReference>
<dbReference type="EMBL" id="CP015756">
    <property type="protein sequence ID" value="APC39395.1"/>
    <property type="molecule type" value="Genomic_DNA"/>
</dbReference>
<sequence length="113" mass="13250">MPINKELLKGSTVILILKLINKKPMYGYEMIKEMEVKSNGIFTLKEGTLYPILHTLESKGLVESYWDEGSSKRKRKYYRIMDQGKLSLKEKEEEWSTFRSAVDNMLLEVVIWA</sequence>
<dbReference type="RefSeq" id="WP_071611688.1">
    <property type="nucleotide sequence ID" value="NZ_CP015756.1"/>
</dbReference>
<dbReference type="KEGG" id="ceu:A7L45_04625"/>
<protein>
    <submittedName>
        <fullName evidence="2">DNA-binding protein</fullName>
    </submittedName>
</protein>
<gene>
    <name evidence="2" type="ORF">A7L45_04625</name>
</gene>
<name>A0A1J0GDN0_9CLOT</name>
<feature type="domain" description="Transcription regulator PadR N-terminal" evidence="1">
    <location>
        <begin position="16"/>
        <end position="90"/>
    </location>
</feature>
<dbReference type="PANTHER" id="PTHR43252">
    <property type="entry name" value="TRANSCRIPTIONAL REGULATOR YQJI"/>
    <property type="match status" value="1"/>
</dbReference>
<evidence type="ECO:0000313" key="3">
    <source>
        <dbReference type="Proteomes" id="UP000182569"/>
    </source>
</evidence>
<dbReference type="InterPro" id="IPR036390">
    <property type="entry name" value="WH_DNA-bd_sf"/>
</dbReference>
<reference evidence="3" key="1">
    <citation type="journal article" date="2016" name="Front. Microbiol.">
        <title>Complete Genome Sequence of Clostridium estertheticum DSM 8809, a Microbe Identified in Spoiled Vacuum Packed Beef.</title>
        <authorList>
            <person name="Yu Z."/>
            <person name="Gunn L."/>
            <person name="Brennan E."/>
            <person name="Reid R."/>
            <person name="Wall P.G."/>
            <person name="Gaora O.P."/>
            <person name="Hurley D."/>
            <person name="Bolton D."/>
            <person name="Fanning S."/>
        </authorList>
    </citation>
    <scope>NUCLEOTIDE SEQUENCE [LARGE SCALE GENOMIC DNA]</scope>
    <source>
        <strain evidence="3">DSM 8809</strain>
    </source>
</reference>
<dbReference type="GO" id="GO:0003677">
    <property type="term" value="F:DNA binding"/>
    <property type="evidence" value="ECO:0007669"/>
    <property type="project" value="UniProtKB-KW"/>
</dbReference>
<dbReference type="Proteomes" id="UP000182569">
    <property type="component" value="Chromosome"/>
</dbReference>
<keyword evidence="3" id="KW-1185">Reference proteome</keyword>
<dbReference type="SUPFAM" id="SSF46785">
    <property type="entry name" value="Winged helix' DNA-binding domain"/>
    <property type="match status" value="1"/>
</dbReference>
<dbReference type="InterPro" id="IPR036388">
    <property type="entry name" value="WH-like_DNA-bd_sf"/>
</dbReference>
<keyword evidence="2" id="KW-0238">DNA-binding</keyword>
<dbReference type="AlphaFoldDB" id="A0A1J0GDN0"/>
<evidence type="ECO:0000313" key="2">
    <source>
        <dbReference type="EMBL" id="APC39395.1"/>
    </source>
</evidence>